<keyword evidence="2" id="KW-0614">Plasmid</keyword>
<evidence type="ECO:0000256" key="1">
    <source>
        <dbReference type="SAM" id="Phobius"/>
    </source>
</evidence>
<dbReference type="EMBL" id="CP000874">
    <property type="protein sequence ID" value="ACP22423.1"/>
    <property type="molecule type" value="Genomic_DNA"/>
</dbReference>
<geneLocation type="plasmid" evidence="3">
    <name>sym pNGR234b</name>
</geneLocation>
<evidence type="ECO:0008006" key="4">
    <source>
        <dbReference type="Google" id="ProtNLM"/>
    </source>
</evidence>
<evidence type="ECO:0000313" key="3">
    <source>
        <dbReference type="Proteomes" id="UP000001054"/>
    </source>
</evidence>
<name>C3KQR5_SINFN</name>
<organism evidence="2 3">
    <name type="scientific">Sinorhizobium fredii (strain NBRC 101917 / NGR234)</name>
    <dbReference type="NCBI Taxonomy" id="394"/>
    <lineage>
        <taxon>Bacteria</taxon>
        <taxon>Pseudomonadati</taxon>
        <taxon>Pseudomonadota</taxon>
        <taxon>Alphaproteobacteria</taxon>
        <taxon>Hyphomicrobiales</taxon>
        <taxon>Rhizobiaceae</taxon>
        <taxon>Sinorhizobium/Ensifer group</taxon>
        <taxon>Sinorhizobium</taxon>
    </lineage>
</organism>
<keyword evidence="3" id="KW-1185">Reference proteome</keyword>
<dbReference type="KEGG" id="rhi:NGR_b09700"/>
<gene>
    <name evidence="2" type="ordered locus">NGR_b09700</name>
</gene>
<evidence type="ECO:0000313" key="2">
    <source>
        <dbReference type="EMBL" id="ACP22423.1"/>
    </source>
</evidence>
<dbReference type="Proteomes" id="UP000001054">
    <property type="component" value="Plasmid pNGR234b"/>
</dbReference>
<protein>
    <recommendedName>
        <fullName evidence="4">Transmembrane protein</fullName>
    </recommendedName>
</protein>
<dbReference type="AlphaFoldDB" id="C3KQR5"/>
<sequence>MDISWDYIHTHLDWLGHVVEGFGIAAVVAVLFLMIAPRAFAIILDLAFAAGHFHGREKRDFEITANLPPPDLEGYEMWRWTWDQSTDF</sequence>
<dbReference type="RefSeq" id="WP_015887072.1">
    <property type="nucleotide sequence ID" value="NC_012586.1"/>
</dbReference>
<reference evidence="3" key="1">
    <citation type="journal article" date="2004" name="J. Bacteriol.">
        <title>An evolutionary hot spot: the pNGR234b replicon of Rhizobium sp. strain NGR234.</title>
        <authorList>
            <person name="Streit W.R."/>
            <person name="Schmitz R.A."/>
            <person name="Perret X."/>
            <person name="Staehelin C."/>
            <person name="Deakin W.J."/>
            <person name="Raasch C."/>
            <person name="Liesegang H."/>
            <person name="Broughton W.J."/>
        </authorList>
    </citation>
    <scope>NUCLEOTIDE SEQUENCE [LARGE SCALE GENOMIC DNA]</scope>
    <source>
        <strain evidence="3">NBRC 101917 / NGR234</strain>
    </source>
</reference>
<dbReference type="HOGENOM" id="CLU_153248_0_0_5"/>
<keyword evidence="1" id="KW-0472">Membrane</keyword>
<feature type="transmembrane region" description="Helical" evidence="1">
    <location>
        <begin position="22"/>
        <end position="49"/>
    </location>
</feature>
<keyword evidence="1" id="KW-0812">Transmembrane</keyword>
<accession>C3KQR5</accession>
<dbReference type="OrthoDB" id="8373810at2"/>
<proteinExistence type="predicted"/>
<keyword evidence="1" id="KW-1133">Transmembrane helix</keyword>
<reference evidence="2 3" key="2">
    <citation type="journal article" date="2009" name="Appl. Environ. Microbiol.">
        <title>Rhizobium sp. strain NGR234 possesses a remarkable number of secretion systems.</title>
        <authorList>
            <person name="Schmeisser C."/>
            <person name="Liesegang H."/>
            <person name="Krysciak D."/>
            <person name="Bakkou N."/>
            <person name="Le Quere A."/>
            <person name="Wollherr A."/>
            <person name="Heinemeyer I."/>
            <person name="Morgenstern B."/>
            <person name="Pommerening-Roeser A."/>
            <person name="Flores M."/>
            <person name="Palacios R."/>
            <person name="Brenner S."/>
            <person name="Gottschalk G."/>
            <person name="Schmitz R.A."/>
            <person name="Broughton W.J."/>
            <person name="Perret X."/>
            <person name="Strittmatter A.W."/>
            <person name="Streit W.R."/>
        </authorList>
    </citation>
    <scope>NUCLEOTIDE SEQUENCE [LARGE SCALE GENOMIC DNA]</scope>
    <source>
        <strain evidence="3">NBRC 101917 / NGR234</strain>
    </source>
</reference>